<dbReference type="OrthoDB" id="8986326at2"/>
<dbReference type="EMBL" id="PYAS01000015">
    <property type="protein sequence ID" value="PSL23952.1"/>
    <property type="molecule type" value="Genomic_DNA"/>
</dbReference>
<evidence type="ECO:0000313" key="1">
    <source>
        <dbReference type="EMBL" id="PSL23952.1"/>
    </source>
</evidence>
<dbReference type="InterPro" id="IPR021815">
    <property type="entry name" value="TsiV"/>
</dbReference>
<dbReference type="RefSeq" id="WP_106598507.1">
    <property type="nucleotide sequence ID" value="NZ_PYAS01000015.1"/>
</dbReference>
<proteinExistence type="predicted"/>
<gene>
    <name evidence="1" type="ORF">CLV60_115148</name>
</gene>
<dbReference type="Pfam" id="PF11876">
    <property type="entry name" value="TsiV"/>
    <property type="match status" value="1"/>
</dbReference>
<organism evidence="1 2">
    <name type="scientific">Dyadobacter jiangsuensis</name>
    <dbReference type="NCBI Taxonomy" id="1591085"/>
    <lineage>
        <taxon>Bacteria</taxon>
        <taxon>Pseudomonadati</taxon>
        <taxon>Bacteroidota</taxon>
        <taxon>Cytophagia</taxon>
        <taxon>Cytophagales</taxon>
        <taxon>Spirosomataceae</taxon>
        <taxon>Dyadobacter</taxon>
    </lineage>
</organism>
<name>A0A2P8FQE9_9BACT</name>
<protein>
    <submittedName>
        <fullName evidence="1">Uncharacterized protein DUF3396</fullName>
    </submittedName>
</protein>
<reference evidence="1 2" key="1">
    <citation type="submission" date="2018-03" db="EMBL/GenBank/DDBJ databases">
        <title>Genomic Encyclopedia of Archaeal and Bacterial Type Strains, Phase II (KMG-II): from individual species to whole genera.</title>
        <authorList>
            <person name="Goeker M."/>
        </authorList>
    </citation>
    <scope>NUCLEOTIDE SEQUENCE [LARGE SCALE GENOMIC DNA]</scope>
    <source>
        <strain evidence="1 2">DSM 29057</strain>
    </source>
</reference>
<dbReference type="Proteomes" id="UP000241964">
    <property type="component" value="Unassembled WGS sequence"/>
</dbReference>
<sequence length="317" mass="36321">MVIGDDVLICKEIVDSLLPKNGDETLLCLSFYVTLYFEDGHLSAKRRACVDLFDEYRRIFDAPLMWGTHPKKYTWKPFEPSLSPSSWLIDTHQDVWQYYYHGGKTYDSCSPWRVQAFGYPSMAPGHKLSFLNVALPITFFIDQPAFDVPKLFTNWCDILQPLHGSGGFAVLASPDAKKEMSISQQIRVLAQRFPGLEVDYPASHILYLQNTIKGVNWLTCLGDRWIEQLGGVDWMRKDLGNEFIFHSYTKGLLIQAGPQPGVGDNLCGAGIAHYKKLFSVLRHICCYEHAPLLGFDQKSTTQWFRRFDWFPPIKYTS</sequence>
<evidence type="ECO:0000313" key="2">
    <source>
        <dbReference type="Proteomes" id="UP000241964"/>
    </source>
</evidence>
<keyword evidence="2" id="KW-1185">Reference proteome</keyword>
<dbReference type="AlphaFoldDB" id="A0A2P8FQE9"/>
<accession>A0A2P8FQE9</accession>
<comment type="caution">
    <text evidence="1">The sequence shown here is derived from an EMBL/GenBank/DDBJ whole genome shotgun (WGS) entry which is preliminary data.</text>
</comment>